<dbReference type="Pfam" id="PF02518">
    <property type="entry name" value="HATPase_c"/>
    <property type="match status" value="1"/>
</dbReference>
<evidence type="ECO:0000256" key="7">
    <source>
        <dbReference type="ARBA" id="ARBA00022692"/>
    </source>
</evidence>
<keyword evidence="4" id="KW-1003">Cell membrane</keyword>
<dbReference type="SMART" id="SM00388">
    <property type="entry name" value="HisKA"/>
    <property type="match status" value="1"/>
</dbReference>
<evidence type="ECO:0000256" key="8">
    <source>
        <dbReference type="ARBA" id="ARBA00022741"/>
    </source>
</evidence>
<feature type="domain" description="Histidine kinase" evidence="15">
    <location>
        <begin position="233"/>
        <end position="448"/>
    </location>
</feature>
<dbReference type="InterPro" id="IPR003660">
    <property type="entry name" value="HAMP_dom"/>
</dbReference>
<evidence type="ECO:0000256" key="3">
    <source>
        <dbReference type="ARBA" id="ARBA00012438"/>
    </source>
</evidence>
<dbReference type="SUPFAM" id="SSF47384">
    <property type="entry name" value="Homodimeric domain of signal transducing histidine kinase"/>
    <property type="match status" value="1"/>
</dbReference>
<sequence length="461" mass="52342">MKSIYGRLYFAFFMTIIVSFLLAGFFAIRRTDDNTNQIAYSELERASKHIADLIELVGPNDQKSVLSDYSQSSEMSFNIYNENIDKTYGHMNKKSRFSEAEKKAMLSVINGKKTTNTSSLVAYAKTYEIEGIRYVISVQRDNTLEKSTFVTSYIVSGLILLLVGSVVFLIISDFIVKPISNLTKATNELIKGNYRVRVNYVGEDEISKLYNAFNQMAIQLAKQEETRQQFISDVSHEFQTPLTAISGFANILKSENLPDDQRKKYASIISSNSQRLSTLSKNMLQLTLLEGEDTKLDIHEYSLIDQLNRVIETQDYTALSKDIEIEFIKPKGEIFVEADESRMEQVWINLINNAIKYTEEHGVVTVEVKRWGKDISVLIHDTGIGMSEETISHIFERFYRDDKSRAVEGNGLGLSIVSRIIALHGFKIDVTSEEDAGSVFTVKMPLSTKSYVNKLIVNRKD</sequence>
<dbReference type="InterPro" id="IPR003594">
    <property type="entry name" value="HATPase_dom"/>
</dbReference>
<organism evidence="17 18">
    <name type="scientific">Kandleria vitulina</name>
    <dbReference type="NCBI Taxonomy" id="1630"/>
    <lineage>
        <taxon>Bacteria</taxon>
        <taxon>Bacillati</taxon>
        <taxon>Bacillota</taxon>
        <taxon>Erysipelotrichia</taxon>
        <taxon>Erysipelotrichales</taxon>
        <taxon>Coprobacillaceae</taxon>
        <taxon>Kandleria</taxon>
    </lineage>
</organism>
<dbReference type="GO" id="GO:0000155">
    <property type="term" value="F:phosphorelay sensor kinase activity"/>
    <property type="evidence" value="ECO:0007669"/>
    <property type="project" value="InterPro"/>
</dbReference>
<dbReference type="CDD" id="cd00082">
    <property type="entry name" value="HisKA"/>
    <property type="match status" value="1"/>
</dbReference>
<dbReference type="CDD" id="cd00075">
    <property type="entry name" value="HATPase"/>
    <property type="match status" value="1"/>
</dbReference>
<dbReference type="AlphaFoldDB" id="A0A1H2SWT2"/>
<evidence type="ECO:0000256" key="12">
    <source>
        <dbReference type="ARBA" id="ARBA00023012"/>
    </source>
</evidence>
<keyword evidence="13 14" id="KW-0472">Membrane</keyword>
<dbReference type="FunFam" id="3.30.565.10:FF:000006">
    <property type="entry name" value="Sensor histidine kinase WalK"/>
    <property type="match status" value="1"/>
</dbReference>
<dbReference type="SMART" id="SM00387">
    <property type="entry name" value="HATPase_c"/>
    <property type="match status" value="1"/>
</dbReference>
<gene>
    <name evidence="17" type="ORF">SAMN04487759_11123</name>
</gene>
<keyword evidence="10" id="KW-0067">ATP-binding</keyword>
<evidence type="ECO:0000256" key="14">
    <source>
        <dbReference type="SAM" id="Phobius"/>
    </source>
</evidence>
<feature type="transmembrane region" description="Helical" evidence="14">
    <location>
        <begin position="6"/>
        <end position="28"/>
    </location>
</feature>
<evidence type="ECO:0000256" key="5">
    <source>
        <dbReference type="ARBA" id="ARBA00022553"/>
    </source>
</evidence>
<evidence type="ECO:0000256" key="2">
    <source>
        <dbReference type="ARBA" id="ARBA00004651"/>
    </source>
</evidence>
<evidence type="ECO:0000313" key="18">
    <source>
        <dbReference type="Proteomes" id="UP000182429"/>
    </source>
</evidence>
<dbReference type="InterPro" id="IPR036890">
    <property type="entry name" value="HATPase_C_sf"/>
</dbReference>
<dbReference type="GO" id="GO:0005524">
    <property type="term" value="F:ATP binding"/>
    <property type="evidence" value="ECO:0007669"/>
    <property type="project" value="UniProtKB-KW"/>
</dbReference>
<dbReference type="SMART" id="SM00304">
    <property type="entry name" value="HAMP"/>
    <property type="match status" value="1"/>
</dbReference>
<comment type="catalytic activity">
    <reaction evidence="1">
        <text>ATP + protein L-histidine = ADP + protein N-phospho-L-histidine.</text>
        <dbReference type="EC" id="2.7.13.3"/>
    </reaction>
</comment>
<dbReference type="PROSITE" id="PS50109">
    <property type="entry name" value="HIS_KIN"/>
    <property type="match status" value="1"/>
</dbReference>
<dbReference type="PANTHER" id="PTHR45528">
    <property type="entry name" value="SENSOR HISTIDINE KINASE CPXA"/>
    <property type="match status" value="1"/>
</dbReference>
<keyword evidence="7 14" id="KW-0812">Transmembrane</keyword>
<evidence type="ECO:0000256" key="11">
    <source>
        <dbReference type="ARBA" id="ARBA00022989"/>
    </source>
</evidence>
<proteinExistence type="predicted"/>
<dbReference type="Pfam" id="PF00672">
    <property type="entry name" value="HAMP"/>
    <property type="match status" value="1"/>
</dbReference>
<dbReference type="STRING" id="1630.SAMN05216514_10252"/>
<reference evidence="17 18" key="1">
    <citation type="submission" date="2016-10" db="EMBL/GenBank/DDBJ databases">
        <authorList>
            <person name="de Groot N.N."/>
        </authorList>
    </citation>
    <scope>NUCLEOTIDE SEQUENCE [LARGE SCALE GENOMIC DNA]</scope>
    <source>
        <strain evidence="17 18">S3b</strain>
    </source>
</reference>
<comment type="subcellular location">
    <subcellularLocation>
        <location evidence="2">Cell membrane</location>
        <topology evidence="2">Multi-pass membrane protein</topology>
    </subcellularLocation>
</comment>
<accession>A0A1H2SWT2</accession>
<dbReference type="PRINTS" id="PR00344">
    <property type="entry name" value="BCTRLSENSOR"/>
</dbReference>
<evidence type="ECO:0000256" key="1">
    <source>
        <dbReference type="ARBA" id="ARBA00000085"/>
    </source>
</evidence>
<evidence type="ECO:0000259" key="15">
    <source>
        <dbReference type="PROSITE" id="PS50109"/>
    </source>
</evidence>
<evidence type="ECO:0000256" key="4">
    <source>
        <dbReference type="ARBA" id="ARBA00022475"/>
    </source>
</evidence>
<keyword evidence="6" id="KW-0808">Transferase</keyword>
<evidence type="ECO:0000256" key="6">
    <source>
        <dbReference type="ARBA" id="ARBA00022679"/>
    </source>
</evidence>
<evidence type="ECO:0000256" key="10">
    <source>
        <dbReference type="ARBA" id="ARBA00022840"/>
    </source>
</evidence>
<keyword evidence="11 14" id="KW-1133">Transmembrane helix</keyword>
<dbReference type="SUPFAM" id="SSF55874">
    <property type="entry name" value="ATPase domain of HSP90 chaperone/DNA topoisomerase II/histidine kinase"/>
    <property type="match status" value="1"/>
</dbReference>
<dbReference type="EMBL" id="FNNF01000011">
    <property type="protein sequence ID" value="SDW36072.1"/>
    <property type="molecule type" value="Genomic_DNA"/>
</dbReference>
<dbReference type="InterPro" id="IPR003661">
    <property type="entry name" value="HisK_dim/P_dom"/>
</dbReference>
<dbReference type="InterPro" id="IPR036097">
    <property type="entry name" value="HisK_dim/P_sf"/>
</dbReference>
<dbReference type="EC" id="2.7.13.3" evidence="3"/>
<evidence type="ECO:0000313" key="17">
    <source>
        <dbReference type="EMBL" id="SDW36072.1"/>
    </source>
</evidence>
<evidence type="ECO:0000259" key="16">
    <source>
        <dbReference type="PROSITE" id="PS50885"/>
    </source>
</evidence>
<dbReference type="Gene3D" id="3.30.565.10">
    <property type="entry name" value="Histidine kinase-like ATPase, C-terminal domain"/>
    <property type="match status" value="1"/>
</dbReference>
<dbReference type="Pfam" id="PF00512">
    <property type="entry name" value="HisKA"/>
    <property type="match status" value="1"/>
</dbReference>
<keyword evidence="9 17" id="KW-0418">Kinase</keyword>
<evidence type="ECO:0000256" key="13">
    <source>
        <dbReference type="ARBA" id="ARBA00023136"/>
    </source>
</evidence>
<dbReference type="GO" id="GO:0005886">
    <property type="term" value="C:plasma membrane"/>
    <property type="evidence" value="ECO:0007669"/>
    <property type="project" value="UniProtKB-SubCell"/>
</dbReference>
<dbReference type="Gene3D" id="6.10.340.10">
    <property type="match status" value="1"/>
</dbReference>
<feature type="domain" description="HAMP" evidence="16">
    <location>
        <begin position="173"/>
        <end position="225"/>
    </location>
</feature>
<keyword evidence="12" id="KW-0902">Two-component regulatory system</keyword>
<dbReference type="OrthoDB" id="3436at2"/>
<dbReference type="InterPro" id="IPR005467">
    <property type="entry name" value="His_kinase_dom"/>
</dbReference>
<protein>
    <recommendedName>
        <fullName evidence="3">histidine kinase</fullName>
        <ecNumber evidence="3">2.7.13.3</ecNumber>
    </recommendedName>
</protein>
<dbReference type="InterPro" id="IPR050398">
    <property type="entry name" value="HssS/ArlS-like"/>
</dbReference>
<dbReference type="FunFam" id="1.10.287.130:FF:000001">
    <property type="entry name" value="Two-component sensor histidine kinase"/>
    <property type="match status" value="1"/>
</dbReference>
<dbReference type="SUPFAM" id="SSF158472">
    <property type="entry name" value="HAMP domain-like"/>
    <property type="match status" value="1"/>
</dbReference>
<dbReference type="PROSITE" id="PS50885">
    <property type="entry name" value="HAMP"/>
    <property type="match status" value="1"/>
</dbReference>
<dbReference type="RefSeq" id="WP_074686167.1">
    <property type="nucleotide sequence ID" value="NZ_FNNF01000011.1"/>
</dbReference>
<dbReference type="Proteomes" id="UP000182429">
    <property type="component" value="Unassembled WGS sequence"/>
</dbReference>
<name>A0A1H2SWT2_9FIRM</name>
<dbReference type="InterPro" id="IPR004358">
    <property type="entry name" value="Sig_transdc_His_kin-like_C"/>
</dbReference>
<dbReference type="Gene3D" id="1.10.287.130">
    <property type="match status" value="1"/>
</dbReference>
<keyword evidence="8" id="KW-0547">Nucleotide-binding</keyword>
<feature type="transmembrane region" description="Helical" evidence="14">
    <location>
        <begin position="150"/>
        <end position="171"/>
    </location>
</feature>
<dbReference type="CDD" id="cd06225">
    <property type="entry name" value="HAMP"/>
    <property type="match status" value="1"/>
</dbReference>
<keyword evidence="5" id="KW-0597">Phosphoprotein</keyword>
<dbReference type="PANTHER" id="PTHR45528:SF1">
    <property type="entry name" value="SENSOR HISTIDINE KINASE CPXA"/>
    <property type="match status" value="1"/>
</dbReference>
<dbReference type="eggNOG" id="COG5002">
    <property type="taxonomic scope" value="Bacteria"/>
</dbReference>
<evidence type="ECO:0000256" key="9">
    <source>
        <dbReference type="ARBA" id="ARBA00022777"/>
    </source>
</evidence>